<dbReference type="Pfam" id="PF04847">
    <property type="entry name" value="Calcipressin"/>
    <property type="match status" value="1"/>
</dbReference>
<evidence type="ECO:0008006" key="5">
    <source>
        <dbReference type="Google" id="ProtNLM"/>
    </source>
</evidence>
<dbReference type="SUPFAM" id="SSF54928">
    <property type="entry name" value="RNA-binding domain, RBD"/>
    <property type="match status" value="1"/>
</dbReference>
<dbReference type="Gene3D" id="3.30.70.330">
    <property type="match status" value="1"/>
</dbReference>
<dbReference type="GO" id="GO:0003676">
    <property type="term" value="F:nucleic acid binding"/>
    <property type="evidence" value="ECO:0007669"/>
    <property type="project" value="InterPro"/>
</dbReference>
<accession>A0A1X7RF93</accession>
<sequence>MILASNSTQISPAHLFYQRLTSNNSHRRPPHLTDKRITKPTQPQPASYFCRHFPTTSIPSLLLLLFLLHHQIIPMAMTMNMSPALKRRSHTLSLDLSDLPQLSQPSPASNTLIITNLADVSIFTAANLESIQQAITAHAPTHSFCPLRSMRRIIVSFYTIEDAVAVRQLLDGETVLGNRVRVYFGANTKVDLTEDQHLQAPKSQRLFFISPPPSPPVGWTMRNEEPPNKEVHADDLASALAKLHARPAADDALYENMDSGAQTQRSPVNRQRSGTTGSMVVYDPQEHGKSPDLPAIAVEDTTESPLPLSPMEGVEKKFPHTARPPVELM</sequence>
<evidence type="ECO:0000256" key="1">
    <source>
        <dbReference type="ARBA" id="ARBA00008209"/>
    </source>
</evidence>
<dbReference type="InterPro" id="IPR012677">
    <property type="entry name" value="Nucleotide-bd_a/b_plait_sf"/>
</dbReference>
<gene>
    <name evidence="3" type="ORF">ZT3D7_G1234</name>
</gene>
<dbReference type="STRING" id="1276538.A0A1X7RF93"/>
<dbReference type="AlphaFoldDB" id="A0A1X7RF93"/>
<dbReference type="PANTHER" id="PTHR10300">
    <property type="entry name" value="CALCIPRESSIN"/>
    <property type="match status" value="1"/>
</dbReference>
<protein>
    <recommendedName>
        <fullName evidence="5">Calcipressin</fullName>
    </recommendedName>
</protein>
<dbReference type="PANTHER" id="PTHR10300:SF14">
    <property type="entry name" value="PROTEIN SARAH"/>
    <property type="match status" value="1"/>
</dbReference>
<evidence type="ECO:0000313" key="4">
    <source>
        <dbReference type="Proteomes" id="UP000215127"/>
    </source>
</evidence>
<feature type="region of interest" description="Disordered" evidence="2">
    <location>
        <begin position="259"/>
        <end position="329"/>
    </location>
</feature>
<dbReference type="GO" id="GO:0005634">
    <property type="term" value="C:nucleus"/>
    <property type="evidence" value="ECO:0007669"/>
    <property type="project" value="TreeGrafter"/>
</dbReference>
<evidence type="ECO:0000313" key="3">
    <source>
        <dbReference type="EMBL" id="SMQ46089.1"/>
    </source>
</evidence>
<keyword evidence="4" id="KW-1185">Reference proteome</keyword>
<dbReference type="EMBL" id="LT853692">
    <property type="protein sequence ID" value="SMQ46089.1"/>
    <property type="molecule type" value="Genomic_DNA"/>
</dbReference>
<reference evidence="3 4" key="1">
    <citation type="submission" date="2016-06" db="EMBL/GenBank/DDBJ databases">
        <authorList>
            <person name="Kjaerup R.B."/>
            <person name="Dalgaard T.S."/>
            <person name="Juul-Madsen H.R."/>
        </authorList>
    </citation>
    <scope>NUCLEOTIDE SEQUENCE [LARGE SCALE GENOMIC DNA]</scope>
</reference>
<dbReference type="InterPro" id="IPR035979">
    <property type="entry name" value="RBD_domain_sf"/>
</dbReference>
<dbReference type="InterPro" id="IPR006931">
    <property type="entry name" value="Calcipressin"/>
</dbReference>
<organism evidence="3 4">
    <name type="scientific">Zymoseptoria tritici (strain ST99CH_3D7)</name>
    <dbReference type="NCBI Taxonomy" id="1276538"/>
    <lineage>
        <taxon>Eukaryota</taxon>
        <taxon>Fungi</taxon>
        <taxon>Dikarya</taxon>
        <taxon>Ascomycota</taxon>
        <taxon>Pezizomycotina</taxon>
        <taxon>Dothideomycetes</taxon>
        <taxon>Dothideomycetidae</taxon>
        <taxon>Mycosphaerellales</taxon>
        <taxon>Mycosphaerellaceae</taxon>
        <taxon>Zymoseptoria</taxon>
    </lineage>
</organism>
<name>A0A1X7RF93_ZYMT9</name>
<dbReference type="GO" id="GO:0019722">
    <property type="term" value="P:calcium-mediated signaling"/>
    <property type="evidence" value="ECO:0007669"/>
    <property type="project" value="InterPro"/>
</dbReference>
<comment type="similarity">
    <text evidence="1">Belongs to the RCAN family.</text>
</comment>
<dbReference type="Proteomes" id="UP000215127">
    <property type="component" value="Chromosome 1"/>
</dbReference>
<dbReference type="GO" id="GO:0008597">
    <property type="term" value="F:calcium-dependent protein serine/threonine phosphatase regulator activity"/>
    <property type="evidence" value="ECO:0007669"/>
    <property type="project" value="TreeGrafter"/>
</dbReference>
<feature type="region of interest" description="Disordered" evidence="2">
    <location>
        <begin position="21"/>
        <end position="43"/>
    </location>
</feature>
<dbReference type="GO" id="GO:0005737">
    <property type="term" value="C:cytoplasm"/>
    <property type="evidence" value="ECO:0007669"/>
    <property type="project" value="TreeGrafter"/>
</dbReference>
<evidence type="ECO:0000256" key="2">
    <source>
        <dbReference type="SAM" id="MobiDB-lite"/>
    </source>
</evidence>
<dbReference type="FunFam" id="3.30.70.330:FF:000503">
    <property type="entry name" value="Calcineurin binding protein, putative"/>
    <property type="match status" value="1"/>
</dbReference>
<feature type="compositionally biased region" description="Polar residues" evidence="2">
    <location>
        <begin position="259"/>
        <end position="278"/>
    </location>
</feature>
<proteinExistence type="inferred from homology"/>